<dbReference type="RefSeq" id="WP_185759105.1">
    <property type="nucleotide sequence ID" value="NZ_BAAAKA010000037.1"/>
</dbReference>
<dbReference type="EMBL" id="VFMM01000001">
    <property type="protein sequence ID" value="TQJ17156.1"/>
    <property type="molecule type" value="Genomic_DNA"/>
</dbReference>
<dbReference type="Gene3D" id="1.20.1250.20">
    <property type="entry name" value="MFS general substrate transporter like domains"/>
    <property type="match status" value="1"/>
</dbReference>
<gene>
    <name evidence="9" type="ORF">FB475_1269</name>
</gene>
<comment type="subcellular location">
    <subcellularLocation>
        <location evidence="1">Cell membrane</location>
        <topology evidence="1">Multi-pass membrane protein</topology>
    </subcellularLocation>
</comment>
<dbReference type="AlphaFoldDB" id="A0A542EPL4"/>
<feature type="transmembrane region" description="Helical" evidence="7">
    <location>
        <begin position="285"/>
        <end position="302"/>
    </location>
</feature>
<dbReference type="Pfam" id="PF07690">
    <property type="entry name" value="MFS_1"/>
    <property type="match status" value="1"/>
</dbReference>
<reference evidence="9 10" key="1">
    <citation type="submission" date="2019-06" db="EMBL/GenBank/DDBJ databases">
        <title>Sequencing the genomes of 1000 actinobacteria strains.</title>
        <authorList>
            <person name="Klenk H.-P."/>
        </authorList>
    </citation>
    <scope>NUCLEOTIDE SEQUENCE [LARGE SCALE GENOMIC DNA]</scope>
    <source>
        <strain evidence="9 10">DSM 17305</strain>
    </source>
</reference>
<feature type="domain" description="Major facilitator superfamily (MFS) profile" evidence="8">
    <location>
        <begin position="1"/>
        <end position="409"/>
    </location>
</feature>
<evidence type="ECO:0000313" key="10">
    <source>
        <dbReference type="Proteomes" id="UP000316298"/>
    </source>
</evidence>
<organism evidence="9 10">
    <name type="scientific">Kribbella jejuensis</name>
    <dbReference type="NCBI Taxonomy" id="236068"/>
    <lineage>
        <taxon>Bacteria</taxon>
        <taxon>Bacillati</taxon>
        <taxon>Actinomycetota</taxon>
        <taxon>Actinomycetes</taxon>
        <taxon>Propionibacteriales</taxon>
        <taxon>Kribbellaceae</taxon>
        <taxon>Kribbella</taxon>
    </lineage>
</organism>
<dbReference type="InterPro" id="IPR011701">
    <property type="entry name" value="MFS"/>
</dbReference>
<accession>A0A542EPL4</accession>
<feature type="transmembrane region" description="Helical" evidence="7">
    <location>
        <begin position="21"/>
        <end position="39"/>
    </location>
</feature>
<evidence type="ECO:0000256" key="3">
    <source>
        <dbReference type="ARBA" id="ARBA00022475"/>
    </source>
</evidence>
<feature type="transmembrane region" description="Helical" evidence="7">
    <location>
        <begin position="256"/>
        <end position="278"/>
    </location>
</feature>
<keyword evidence="5 7" id="KW-1133">Transmembrane helix</keyword>
<proteinExistence type="predicted"/>
<dbReference type="InterPro" id="IPR036259">
    <property type="entry name" value="MFS_trans_sf"/>
</dbReference>
<dbReference type="PANTHER" id="PTHR23517">
    <property type="entry name" value="RESISTANCE PROTEIN MDTM, PUTATIVE-RELATED-RELATED"/>
    <property type="match status" value="1"/>
</dbReference>
<protein>
    <submittedName>
        <fullName evidence="9">Putative MFS family arabinose efflux permease</fullName>
    </submittedName>
</protein>
<feature type="transmembrane region" description="Helical" evidence="7">
    <location>
        <begin position="149"/>
        <end position="168"/>
    </location>
</feature>
<keyword evidence="10" id="KW-1185">Reference proteome</keyword>
<evidence type="ECO:0000256" key="4">
    <source>
        <dbReference type="ARBA" id="ARBA00022692"/>
    </source>
</evidence>
<name>A0A542EPL4_9ACTN</name>
<dbReference type="InterPro" id="IPR050171">
    <property type="entry name" value="MFS_Transporters"/>
</dbReference>
<feature type="transmembrane region" description="Helical" evidence="7">
    <location>
        <begin position="117"/>
        <end position="137"/>
    </location>
</feature>
<evidence type="ECO:0000256" key="1">
    <source>
        <dbReference type="ARBA" id="ARBA00004651"/>
    </source>
</evidence>
<evidence type="ECO:0000256" key="5">
    <source>
        <dbReference type="ARBA" id="ARBA00022989"/>
    </source>
</evidence>
<feature type="transmembrane region" description="Helical" evidence="7">
    <location>
        <begin position="350"/>
        <end position="373"/>
    </location>
</feature>
<feature type="transmembrane region" description="Helical" evidence="7">
    <location>
        <begin position="180"/>
        <end position="198"/>
    </location>
</feature>
<dbReference type="PANTHER" id="PTHR23517:SF13">
    <property type="entry name" value="MAJOR FACILITATOR SUPERFAMILY MFS_1"/>
    <property type="match status" value="1"/>
</dbReference>
<evidence type="ECO:0000256" key="2">
    <source>
        <dbReference type="ARBA" id="ARBA00022448"/>
    </source>
</evidence>
<evidence type="ECO:0000313" key="9">
    <source>
        <dbReference type="EMBL" id="TQJ17156.1"/>
    </source>
</evidence>
<dbReference type="InterPro" id="IPR020846">
    <property type="entry name" value="MFS_dom"/>
</dbReference>
<dbReference type="GO" id="GO:0005886">
    <property type="term" value="C:plasma membrane"/>
    <property type="evidence" value="ECO:0007669"/>
    <property type="project" value="UniProtKB-SubCell"/>
</dbReference>
<evidence type="ECO:0000256" key="7">
    <source>
        <dbReference type="SAM" id="Phobius"/>
    </source>
</evidence>
<evidence type="ECO:0000259" key="8">
    <source>
        <dbReference type="PROSITE" id="PS50850"/>
    </source>
</evidence>
<feature type="transmembrane region" description="Helical" evidence="7">
    <location>
        <begin position="314"/>
        <end position="338"/>
    </location>
</feature>
<sequence>MTTSTLELSTTRAPRTLNRKASFWTAASVAGLSLWTSAAPTTTYPLYASAWHLTPTATTAIFAVYPVVLVAFLLVFGQLSDYIGRRATMLYGVGALLAGVLLFAVAPSVAWVYAGRALMGAGVGLALTAATAAVVEFSPLGKAARASSVTTAATAAGLGLATIVGGGLIEYAPQPLHLDFWVLLAVIAVVFGFVWRLPRHTKDESQGRWRPRPISVPQGIRVLYVASALAVTTAYAFGSVFLALGAQIAHQLIGTANVFVIGLVLAIMSIMIGVTAIAGRRFQPGRLVLVGAVATLIDLAVLETSAQLHSLPLFMTATVLGGISYGLLFSGGLGLITAHAPAHHRGGTVSAVYLVAYILQGAIALALGLVATASGLGTALLLGAIVISSLALLVIGAAGALAAKKVQEV</sequence>
<dbReference type="Proteomes" id="UP000316298">
    <property type="component" value="Unassembled WGS sequence"/>
</dbReference>
<dbReference type="PROSITE" id="PS50850">
    <property type="entry name" value="MFS"/>
    <property type="match status" value="1"/>
</dbReference>
<feature type="transmembrane region" description="Helical" evidence="7">
    <location>
        <begin position="89"/>
        <end position="111"/>
    </location>
</feature>
<evidence type="ECO:0000256" key="6">
    <source>
        <dbReference type="ARBA" id="ARBA00023136"/>
    </source>
</evidence>
<keyword evidence="3" id="KW-1003">Cell membrane</keyword>
<comment type="caution">
    <text evidence="9">The sequence shown here is derived from an EMBL/GenBank/DDBJ whole genome shotgun (WGS) entry which is preliminary data.</text>
</comment>
<feature type="transmembrane region" description="Helical" evidence="7">
    <location>
        <begin position="379"/>
        <end position="403"/>
    </location>
</feature>
<feature type="transmembrane region" description="Helical" evidence="7">
    <location>
        <begin position="219"/>
        <end position="244"/>
    </location>
</feature>
<feature type="transmembrane region" description="Helical" evidence="7">
    <location>
        <begin position="59"/>
        <end position="77"/>
    </location>
</feature>
<keyword evidence="6 7" id="KW-0472">Membrane</keyword>
<dbReference type="GO" id="GO:0022857">
    <property type="term" value="F:transmembrane transporter activity"/>
    <property type="evidence" value="ECO:0007669"/>
    <property type="project" value="InterPro"/>
</dbReference>
<keyword evidence="2" id="KW-0813">Transport</keyword>
<dbReference type="SUPFAM" id="SSF103473">
    <property type="entry name" value="MFS general substrate transporter"/>
    <property type="match status" value="1"/>
</dbReference>
<keyword evidence="4 7" id="KW-0812">Transmembrane</keyword>